<comment type="subcellular location">
    <subcellularLocation>
        <location evidence="1">Plastid</location>
        <location evidence="1">Chloroplast</location>
    </subcellularLocation>
</comment>
<dbReference type="Gene3D" id="3.30.70.150">
    <property type="entry name" value="RuBisCO large subunit, N-terminal domain"/>
    <property type="match status" value="1"/>
</dbReference>
<evidence type="ECO:0000256" key="2">
    <source>
        <dbReference type="ARBA" id="ARBA00006204"/>
    </source>
</evidence>
<keyword evidence="6" id="KW-0602">Photosynthesis</keyword>
<evidence type="ECO:0000259" key="16">
    <source>
        <dbReference type="Pfam" id="PF02788"/>
    </source>
</evidence>
<evidence type="ECO:0000313" key="17">
    <source>
        <dbReference type="EMBL" id="CAI0378119.1"/>
    </source>
</evidence>
<evidence type="ECO:0000313" key="18">
    <source>
        <dbReference type="Proteomes" id="UP001154282"/>
    </source>
</evidence>
<evidence type="ECO:0000256" key="11">
    <source>
        <dbReference type="ARBA" id="ARBA00023238"/>
    </source>
</evidence>
<keyword evidence="10" id="KW-0503">Monooxygenase</keyword>
<evidence type="ECO:0000256" key="13">
    <source>
        <dbReference type="ARBA" id="ARBA00023300"/>
    </source>
</evidence>
<dbReference type="PANTHER" id="PTHR42704:SF16">
    <property type="entry name" value="RIBULOSE BISPHOSPHATE CARBOXYLASE LARGE CHAIN"/>
    <property type="match status" value="1"/>
</dbReference>
<evidence type="ECO:0000256" key="8">
    <source>
        <dbReference type="ARBA" id="ARBA00022640"/>
    </source>
</evidence>
<dbReference type="GO" id="GO:0019253">
    <property type="term" value="P:reductive pentose-phosphate cycle"/>
    <property type="evidence" value="ECO:0007669"/>
    <property type="project" value="UniProtKB-KW"/>
</dbReference>
<dbReference type="PANTHER" id="PTHR42704">
    <property type="entry name" value="RIBULOSE BISPHOSPHATE CARBOXYLASE"/>
    <property type="match status" value="1"/>
</dbReference>
<dbReference type="Proteomes" id="UP001154282">
    <property type="component" value="Unassembled WGS sequence"/>
</dbReference>
<dbReference type="GO" id="GO:0004497">
    <property type="term" value="F:monooxygenase activity"/>
    <property type="evidence" value="ECO:0007669"/>
    <property type="project" value="UniProtKB-KW"/>
</dbReference>
<evidence type="ECO:0000256" key="3">
    <source>
        <dbReference type="ARBA" id="ARBA00012287"/>
    </source>
</evidence>
<dbReference type="Pfam" id="PF02788">
    <property type="entry name" value="RuBisCO_large_N"/>
    <property type="match status" value="1"/>
</dbReference>
<dbReference type="EC" id="4.1.1.39" evidence="3"/>
<name>A0AAV0GYM7_9ROSI</name>
<gene>
    <name evidence="17" type="ORF">LITE_LOCUS1753</name>
</gene>
<evidence type="ECO:0000256" key="1">
    <source>
        <dbReference type="ARBA" id="ARBA00004229"/>
    </source>
</evidence>
<keyword evidence="12" id="KW-0456">Lyase</keyword>
<reference evidence="17" key="1">
    <citation type="submission" date="2022-08" db="EMBL/GenBank/DDBJ databases">
        <authorList>
            <person name="Gutierrez-Valencia J."/>
        </authorList>
    </citation>
    <scope>NUCLEOTIDE SEQUENCE</scope>
</reference>
<evidence type="ECO:0000256" key="5">
    <source>
        <dbReference type="ARBA" id="ARBA00022528"/>
    </source>
</evidence>
<accession>A0AAV0GYM7</accession>
<evidence type="ECO:0000256" key="6">
    <source>
        <dbReference type="ARBA" id="ARBA00022531"/>
    </source>
</evidence>
<keyword evidence="8" id="KW-0934">Plastid</keyword>
<organism evidence="17 18">
    <name type="scientific">Linum tenue</name>
    <dbReference type="NCBI Taxonomy" id="586396"/>
    <lineage>
        <taxon>Eukaryota</taxon>
        <taxon>Viridiplantae</taxon>
        <taxon>Streptophyta</taxon>
        <taxon>Embryophyta</taxon>
        <taxon>Tracheophyta</taxon>
        <taxon>Spermatophyta</taxon>
        <taxon>Magnoliopsida</taxon>
        <taxon>eudicotyledons</taxon>
        <taxon>Gunneridae</taxon>
        <taxon>Pentapetalae</taxon>
        <taxon>rosids</taxon>
        <taxon>fabids</taxon>
        <taxon>Malpighiales</taxon>
        <taxon>Linaceae</taxon>
        <taxon>Linum</taxon>
    </lineage>
</organism>
<comment type="caution">
    <text evidence="17">The sequence shown here is derived from an EMBL/GenBank/DDBJ whole genome shotgun (WGS) entry which is preliminary data.</text>
</comment>
<keyword evidence="5" id="KW-0150">Chloroplast</keyword>
<dbReference type="InterPro" id="IPR033966">
    <property type="entry name" value="RuBisCO"/>
</dbReference>
<comment type="similarity">
    <text evidence="2">Belongs to the RuBisCO large chain family. Type I subfamily.</text>
</comment>
<dbReference type="GO" id="GO:0016984">
    <property type="term" value="F:ribulose-bisphosphate carboxylase activity"/>
    <property type="evidence" value="ECO:0007669"/>
    <property type="project" value="UniProtKB-EC"/>
</dbReference>
<keyword evidence="13" id="KW-0120">Carbon dioxide fixation</keyword>
<evidence type="ECO:0000256" key="12">
    <source>
        <dbReference type="ARBA" id="ARBA00023239"/>
    </source>
</evidence>
<keyword evidence="11" id="KW-0601">Photorespiration</keyword>
<evidence type="ECO:0000256" key="10">
    <source>
        <dbReference type="ARBA" id="ARBA00023033"/>
    </source>
</evidence>
<keyword evidence="9" id="KW-0560">Oxidoreductase</keyword>
<evidence type="ECO:0000256" key="4">
    <source>
        <dbReference type="ARBA" id="ARBA00017725"/>
    </source>
</evidence>
<keyword evidence="7" id="KW-0113">Calvin cycle</keyword>
<evidence type="ECO:0000256" key="14">
    <source>
        <dbReference type="ARBA" id="ARBA00048059"/>
    </source>
</evidence>
<evidence type="ECO:0000256" key="9">
    <source>
        <dbReference type="ARBA" id="ARBA00023002"/>
    </source>
</evidence>
<dbReference type="EMBL" id="CAMGYJ010000002">
    <property type="protein sequence ID" value="CAI0378119.1"/>
    <property type="molecule type" value="Genomic_DNA"/>
</dbReference>
<dbReference type="GO" id="GO:0009853">
    <property type="term" value="P:photorespiration"/>
    <property type="evidence" value="ECO:0007669"/>
    <property type="project" value="UniProtKB-KW"/>
</dbReference>
<sequence>MFTFIVGNVFGFKVVRALRPEDLRIPPTYTKTFQAPPHGIQVERDRLNKYGH</sequence>
<proteinExistence type="inferred from homology"/>
<feature type="domain" description="Ribulose bisphosphate carboxylase large subunit ferrodoxin-like N-terminal" evidence="16">
    <location>
        <begin position="1"/>
        <end position="29"/>
    </location>
</feature>
<comment type="catalytic activity">
    <reaction evidence="15">
        <text>2 (2R)-3-phosphoglycerate + 2 H(+) = D-ribulose 1,5-bisphosphate + CO2 + H2O</text>
        <dbReference type="Rhea" id="RHEA:23124"/>
        <dbReference type="ChEBI" id="CHEBI:15377"/>
        <dbReference type="ChEBI" id="CHEBI:15378"/>
        <dbReference type="ChEBI" id="CHEBI:16526"/>
        <dbReference type="ChEBI" id="CHEBI:57870"/>
        <dbReference type="ChEBI" id="CHEBI:58272"/>
        <dbReference type="EC" id="4.1.1.39"/>
    </reaction>
</comment>
<evidence type="ECO:0000256" key="15">
    <source>
        <dbReference type="ARBA" id="ARBA00049469"/>
    </source>
</evidence>
<dbReference type="AlphaFoldDB" id="A0AAV0GYM7"/>
<protein>
    <recommendedName>
        <fullName evidence="4">Ribulose bisphosphate carboxylase large chain</fullName>
        <ecNumber evidence="3">4.1.1.39</ecNumber>
    </recommendedName>
</protein>
<evidence type="ECO:0000256" key="7">
    <source>
        <dbReference type="ARBA" id="ARBA00022567"/>
    </source>
</evidence>
<keyword evidence="18" id="KW-1185">Reference proteome</keyword>
<dbReference type="InterPro" id="IPR017443">
    <property type="entry name" value="RuBisCO_lsu_fd_N"/>
</dbReference>
<dbReference type="SUPFAM" id="SSF54966">
    <property type="entry name" value="RuBisCO, large subunit, small (N-terminal) domain"/>
    <property type="match status" value="1"/>
</dbReference>
<dbReference type="GO" id="GO:0009507">
    <property type="term" value="C:chloroplast"/>
    <property type="evidence" value="ECO:0007669"/>
    <property type="project" value="UniProtKB-SubCell"/>
</dbReference>
<dbReference type="InterPro" id="IPR036422">
    <property type="entry name" value="RuBisCO_lsu_N_sf"/>
</dbReference>
<comment type="catalytic activity">
    <reaction evidence="14">
        <text>D-ribulose 1,5-bisphosphate + O2 = 2-phosphoglycolate + (2R)-3-phosphoglycerate + 2 H(+)</text>
        <dbReference type="Rhea" id="RHEA:36631"/>
        <dbReference type="ChEBI" id="CHEBI:15378"/>
        <dbReference type="ChEBI" id="CHEBI:15379"/>
        <dbReference type="ChEBI" id="CHEBI:57870"/>
        <dbReference type="ChEBI" id="CHEBI:58033"/>
        <dbReference type="ChEBI" id="CHEBI:58272"/>
    </reaction>
</comment>